<dbReference type="OrthoDB" id="9788822at2"/>
<dbReference type="GO" id="GO:0006543">
    <property type="term" value="P:L-glutamine catabolic process"/>
    <property type="evidence" value="ECO:0007669"/>
    <property type="project" value="TreeGrafter"/>
</dbReference>
<evidence type="ECO:0000256" key="5">
    <source>
        <dbReference type="ARBA" id="ARBA00049534"/>
    </source>
</evidence>
<comment type="catalytic activity">
    <reaction evidence="5 7">
        <text>L-glutamine + H2O = L-glutamate + NH4(+)</text>
        <dbReference type="Rhea" id="RHEA:15889"/>
        <dbReference type="ChEBI" id="CHEBI:15377"/>
        <dbReference type="ChEBI" id="CHEBI:28938"/>
        <dbReference type="ChEBI" id="CHEBI:29985"/>
        <dbReference type="ChEBI" id="CHEBI:58359"/>
        <dbReference type="EC" id="3.5.1.2"/>
    </reaction>
</comment>
<dbReference type="EC" id="3.5.1.2" evidence="3 7"/>
<dbReference type="InterPro" id="IPR012338">
    <property type="entry name" value="Beta-lactam/transpept-like"/>
</dbReference>
<evidence type="ECO:0000256" key="8">
    <source>
        <dbReference type="SAM" id="MobiDB-lite"/>
    </source>
</evidence>
<evidence type="ECO:0000313" key="9">
    <source>
        <dbReference type="EMBL" id="RUR03055.1"/>
    </source>
</evidence>
<evidence type="ECO:0000256" key="4">
    <source>
        <dbReference type="ARBA" id="ARBA00022801"/>
    </source>
</evidence>
<dbReference type="EMBL" id="RZGZ01000001">
    <property type="protein sequence ID" value="RUR03055.1"/>
    <property type="molecule type" value="Genomic_DNA"/>
</dbReference>
<dbReference type="Gene3D" id="3.40.710.10">
    <property type="entry name" value="DD-peptidase/beta-lactamase superfamily"/>
    <property type="match status" value="1"/>
</dbReference>
<dbReference type="GO" id="GO:0004359">
    <property type="term" value="F:glutaminase activity"/>
    <property type="evidence" value="ECO:0007669"/>
    <property type="project" value="UniProtKB-UniRule"/>
</dbReference>
<feature type="binding site" evidence="7">
    <location>
        <position position="134"/>
    </location>
    <ligand>
        <name>substrate</name>
    </ligand>
</feature>
<keyword evidence="10" id="KW-1185">Reference proteome</keyword>
<comment type="caution">
    <text evidence="9">The sequence shown here is derived from an EMBL/GenBank/DDBJ whole genome shotgun (WGS) entry which is preliminary data.</text>
</comment>
<feature type="binding site" evidence="7">
    <location>
        <position position="178"/>
    </location>
    <ligand>
        <name>substrate</name>
    </ligand>
</feature>
<comment type="similarity">
    <text evidence="1 7">Belongs to the glutaminase family.</text>
</comment>
<proteinExistence type="inferred from homology"/>
<evidence type="ECO:0000256" key="1">
    <source>
        <dbReference type="ARBA" id="ARBA00011076"/>
    </source>
</evidence>
<evidence type="ECO:0000256" key="7">
    <source>
        <dbReference type="HAMAP-Rule" id="MF_00313"/>
    </source>
</evidence>
<evidence type="ECO:0000256" key="6">
    <source>
        <dbReference type="ARBA" id="ARBA00070405"/>
    </source>
</evidence>
<dbReference type="GO" id="GO:0006537">
    <property type="term" value="P:glutamate biosynthetic process"/>
    <property type="evidence" value="ECO:0007669"/>
    <property type="project" value="TreeGrafter"/>
</dbReference>
<feature type="binding site" evidence="7">
    <location>
        <position position="83"/>
    </location>
    <ligand>
        <name>substrate</name>
    </ligand>
</feature>
<dbReference type="FunFam" id="3.40.710.10:FF:000005">
    <property type="entry name" value="Glutaminase"/>
    <property type="match status" value="1"/>
</dbReference>
<dbReference type="InterPro" id="IPR015868">
    <property type="entry name" value="Glutaminase"/>
</dbReference>
<evidence type="ECO:0000256" key="3">
    <source>
        <dbReference type="ARBA" id="ARBA00012918"/>
    </source>
</evidence>
<evidence type="ECO:0000313" key="10">
    <source>
        <dbReference type="Proteomes" id="UP000274909"/>
    </source>
</evidence>
<gene>
    <name evidence="7" type="primary">glsA</name>
    <name evidence="9" type="ORF">ELQ94_00380</name>
</gene>
<dbReference type="PANTHER" id="PTHR12544:SF48">
    <property type="entry name" value="GLUTAMINASE 1"/>
    <property type="match status" value="1"/>
</dbReference>
<dbReference type="Proteomes" id="UP000274909">
    <property type="component" value="Unassembled WGS sequence"/>
</dbReference>
<organism evidence="9 10">
    <name type="scientific">Labedella endophytica</name>
    <dbReference type="NCBI Taxonomy" id="1523160"/>
    <lineage>
        <taxon>Bacteria</taxon>
        <taxon>Bacillati</taxon>
        <taxon>Actinomycetota</taxon>
        <taxon>Actinomycetes</taxon>
        <taxon>Micrococcales</taxon>
        <taxon>Microbacteriaceae</taxon>
        <taxon>Labedella</taxon>
    </lineage>
</organism>
<comment type="subunit">
    <text evidence="2 7">Homotetramer.</text>
</comment>
<dbReference type="AlphaFoldDB" id="A0A433JVM9"/>
<reference evidence="9 10" key="1">
    <citation type="submission" date="2018-12" db="EMBL/GenBank/DDBJ databases">
        <authorList>
            <person name="Li F."/>
        </authorList>
    </citation>
    <scope>NUCLEOTIDE SEQUENCE [LARGE SCALE GENOMIC DNA]</scope>
    <source>
        <strain evidence="9 10">EGI 6500705</strain>
    </source>
</reference>
<keyword evidence="4 7" id="KW-0378">Hydrolase</keyword>
<accession>A0A433JVM9</accession>
<keyword evidence="7" id="KW-0007">Acetylation</keyword>
<dbReference type="Pfam" id="PF04960">
    <property type="entry name" value="Glutaminase"/>
    <property type="match status" value="1"/>
</dbReference>
<feature type="region of interest" description="Disordered" evidence="8">
    <location>
        <begin position="327"/>
        <end position="352"/>
    </location>
</feature>
<feature type="binding site" evidence="7">
    <location>
        <position position="279"/>
    </location>
    <ligand>
        <name>substrate</name>
    </ligand>
</feature>
<dbReference type="HAMAP" id="MF_00313">
    <property type="entry name" value="Glutaminase"/>
    <property type="match status" value="1"/>
</dbReference>
<dbReference type="NCBIfam" id="NF009020">
    <property type="entry name" value="PRK12356.1"/>
    <property type="match status" value="1"/>
</dbReference>
<evidence type="ECO:0000256" key="2">
    <source>
        <dbReference type="ARBA" id="ARBA00011881"/>
    </source>
</evidence>
<feature type="binding site" evidence="7">
    <location>
        <position position="185"/>
    </location>
    <ligand>
        <name>substrate</name>
    </ligand>
</feature>
<dbReference type="PANTHER" id="PTHR12544">
    <property type="entry name" value="GLUTAMINASE"/>
    <property type="match status" value="1"/>
</dbReference>
<name>A0A433JVM9_9MICO</name>
<sequence length="352" mass="36838">MMEIDVEGVEQRVFTGVLPAWDRVEEAVQDAHRRSSSAADGSVADYIPALANADPDLFGVCVVETDGAVHGAGDTDAAFSIQSVSKVLTYALASDTVGHDVIAERIGVNSTGQSFDSVMAIELNGGHTMNPMVNAGAIATTALLPGADAGERWEILHDAFSRFAGRSLELDEDVYRSEAEHNQRNMAIARLLESYGRLDVEPLEIVDVYTKQCSLRVTARDLAVMGATLADGGVNPVTDDHVVSPEACTATLAVMATSGLYERSGEWLFEIGIPGKSGVSGGILAVVPGKAGIGVYSPPLDDAGNSVRGQRSLAYLSRVLGLNLFASAPRAGGGSREGDPDAAVDSRTTDDS</sequence>
<feature type="binding site" evidence="7">
    <location>
        <position position="261"/>
    </location>
    <ligand>
        <name>substrate</name>
    </ligand>
</feature>
<feature type="binding site" evidence="7">
    <location>
        <position position="209"/>
    </location>
    <ligand>
        <name>substrate</name>
    </ligand>
</feature>
<protein>
    <recommendedName>
        <fullName evidence="6 7">Glutaminase</fullName>
        <ecNumber evidence="3 7">3.5.1.2</ecNumber>
    </recommendedName>
</protein>
<dbReference type="SUPFAM" id="SSF56601">
    <property type="entry name" value="beta-lactamase/transpeptidase-like"/>
    <property type="match status" value="1"/>
</dbReference>
<dbReference type="NCBIfam" id="TIGR03814">
    <property type="entry name" value="Gln_ase"/>
    <property type="match status" value="1"/>
</dbReference>